<dbReference type="Gene3D" id="3.30.9.10">
    <property type="entry name" value="D-Amino Acid Oxidase, subunit A, domain 2"/>
    <property type="match status" value="1"/>
</dbReference>
<dbReference type="GO" id="GO:0016491">
    <property type="term" value="F:oxidoreductase activity"/>
    <property type="evidence" value="ECO:0007669"/>
    <property type="project" value="UniProtKB-KW"/>
</dbReference>
<dbReference type="PANTHER" id="PTHR13847:SF281">
    <property type="entry name" value="FAD DEPENDENT OXIDOREDUCTASE DOMAIN-CONTAINING PROTEIN"/>
    <property type="match status" value="1"/>
</dbReference>
<organism evidence="3 4">
    <name type="scientific">Aliisedimentitalea scapharcae</name>
    <dbReference type="NCBI Taxonomy" id="1524259"/>
    <lineage>
        <taxon>Bacteria</taxon>
        <taxon>Pseudomonadati</taxon>
        <taxon>Pseudomonadota</taxon>
        <taxon>Alphaproteobacteria</taxon>
        <taxon>Rhodobacterales</taxon>
        <taxon>Roseobacteraceae</taxon>
        <taxon>Aliisedimentitalea</taxon>
    </lineage>
</organism>
<dbReference type="InterPro" id="IPR036188">
    <property type="entry name" value="FAD/NAD-bd_sf"/>
</dbReference>
<protein>
    <submittedName>
        <fullName evidence="3">FAD-binding oxidoreductase</fullName>
        <ecNumber evidence="3">1.-.-.-</ecNumber>
    </submittedName>
</protein>
<dbReference type="SUPFAM" id="SSF51905">
    <property type="entry name" value="FAD/NAD(P)-binding domain"/>
    <property type="match status" value="1"/>
</dbReference>
<dbReference type="Pfam" id="PF01266">
    <property type="entry name" value="DAO"/>
    <property type="match status" value="1"/>
</dbReference>
<evidence type="ECO:0000313" key="4">
    <source>
        <dbReference type="Proteomes" id="UP001623232"/>
    </source>
</evidence>
<dbReference type="EC" id="1.-.-.-" evidence="3"/>
<proteinExistence type="predicted"/>
<keyword evidence="4" id="KW-1185">Reference proteome</keyword>
<name>A0ABZ2XQT4_9RHOB</name>
<dbReference type="Gene3D" id="3.50.50.60">
    <property type="entry name" value="FAD/NAD(P)-binding domain"/>
    <property type="match status" value="1"/>
</dbReference>
<dbReference type="RefSeq" id="WP_406645837.1">
    <property type="nucleotide sequence ID" value="NZ_CP123584.1"/>
</dbReference>
<gene>
    <name evidence="3" type="ORF">QEZ52_17880</name>
</gene>
<evidence type="ECO:0000256" key="1">
    <source>
        <dbReference type="ARBA" id="ARBA00023002"/>
    </source>
</evidence>
<feature type="domain" description="FAD dependent oxidoreductase" evidence="2">
    <location>
        <begin position="28"/>
        <end position="381"/>
    </location>
</feature>
<accession>A0ABZ2XQT4</accession>
<reference evidence="3 4" key="1">
    <citation type="submission" date="2023-04" db="EMBL/GenBank/DDBJ databases">
        <title>Complete genome sequence of Alisedimentitalea scapharcae.</title>
        <authorList>
            <person name="Rong J.-C."/>
            <person name="Yi M.-L."/>
            <person name="Zhao Q."/>
        </authorList>
    </citation>
    <scope>NUCLEOTIDE SEQUENCE [LARGE SCALE GENOMIC DNA]</scope>
    <source>
        <strain evidence="3 4">KCTC 42119</strain>
    </source>
</reference>
<sequence length="426" mass="45679">MMDVNSLWRVTAPKPPIGLGASGDLCCDVLVVGGGFTGLRAALEMAEAGTDVIVLEAETLGYGASGRSGGQVNPMLPVTYPADLRRAVGDVYFERMADVSLRSADDLFDLVRKYRIACDARQNGWVRCNHCDKARTAWEKAARLWNAFGAGFEFLGQADVQRLTGASGYGSAVLSPKGGAVQPLSLVYGLAAAAVAAGARIIEGARASQPRREGADWVLNIDQGQVRAQSIIVATNGYTDDLIPGLKRSILPLTPVQIATEPLSDDQIGPILAQGHTISDTRRLIMYARREPGNQMVFGGIGFRKPFGGTGGFRWLLQDAPRIFPSLKGVKWTYRWGGEIALTSDHVPHLHEPEPGIFAGLGYNGRGVAMSLVMGKVLAQRALGAGAESLPFPVTGMRNYRFRDIQVRGAGLAMGLMRVRDKLEAD</sequence>
<keyword evidence="1 3" id="KW-0560">Oxidoreductase</keyword>
<evidence type="ECO:0000313" key="3">
    <source>
        <dbReference type="EMBL" id="WZK88451.1"/>
    </source>
</evidence>
<evidence type="ECO:0000259" key="2">
    <source>
        <dbReference type="Pfam" id="PF01266"/>
    </source>
</evidence>
<dbReference type="PANTHER" id="PTHR13847">
    <property type="entry name" value="SARCOSINE DEHYDROGENASE-RELATED"/>
    <property type="match status" value="1"/>
</dbReference>
<dbReference type="Proteomes" id="UP001623232">
    <property type="component" value="Chromosome"/>
</dbReference>
<dbReference type="EMBL" id="CP123584">
    <property type="protein sequence ID" value="WZK88451.1"/>
    <property type="molecule type" value="Genomic_DNA"/>
</dbReference>
<dbReference type="PRINTS" id="PR00420">
    <property type="entry name" value="RNGMNOXGNASE"/>
</dbReference>
<dbReference type="InterPro" id="IPR006076">
    <property type="entry name" value="FAD-dep_OxRdtase"/>
</dbReference>